<dbReference type="InterPro" id="IPR009971">
    <property type="entry name" value="DUF1496"/>
</dbReference>
<protein>
    <submittedName>
        <fullName evidence="1">DUF1496 domain-containing protein</fullName>
    </submittedName>
</protein>
<dbReference type="AlphaFoldDB" id="A0A857CYS9"/>
<dbReference type="Proteomes" id="UP000438345">
    <property type="component" value="Chromosome"/>
</dbReference>
<evidence type="ECO:0000313" key="1">
    <source>
        <dbReference type="EMBL" id="QGZ88581.1"/>
    </source>
</evidence>
<proteinExistence type="predicted"/>
<organism evidence="1 2">
    <name type="scientific">Microcystis aeruginosa FD4</name>
    <dbReference type="NCBI Taxonomy" id="2686288"/>
    <lineage>
        <taxon>Bacteria</taxon>
        <taxon>Bacillati</taxon>
        <taxon>Cyanobacteriota</taxon>
        <taxon>Cyanophyceae</taxon>
        <taxon>Oscillatoriophycideae</taxon>
        <taxon>Chroococcales</taxon>
        <taxon>Microcystaceae</taxon>
        <taxon>Microcystis</taxon>
    </lineage>
</organism>
<gene>
    <name evidence="1" type="ORF">GQR42_02070</name>
</gene>
<accession>A0A857CYS9</accession>
<dbReference type="EMBL" id="CP046973">
    <property type="protein sequence ID" value="QGZ88581.1"/>
    <property type="molecule type" value="Genomic_DNA"/>
</dbReference>
<name>A0A857CYS9_MICAE</name>
<dbReference type="RefSeq" id="WP_158198711.1">
    <property type="nucleotide sequence ID" value="NZ_CP046973.1"/>
</dbReference>
<sequence length="66" mass="7126">MTNILILDESLVDLSEDEQKAVRGGAASCTYASKTYSQGSAVKQDDGNIYRCQADGTWGRVDPARV</sequence>
<reference evidence="1 2" key="1">
    <citation type="submission" date="2019-12" db="EMBL/GenBank/DDBJ databases">
        <title>Complete genome sequence of Microcystis aeruginosa strain FD4.</title>
        <authorList>
            <person name="Urakawa H."/>
        </authorList>
    </citation>
    <scope>NUCLEOTIDE SEQUENCE [LARGE SCALE GENOMIC DNA]</scope>
    <source>
        <strain evidence="1 2">FD4</strain>
    </source>
</reference>
<evidence type="ECO:0000313" key="2">
    <source>
        <dbReference type="Proteomes" id="UP000438345"/>
    </source>
</evidence>
<dbReference type="Pfam" id="PF07383">
    <property type="entry name" value="DUF1496"/>
    <property type="match status" value="1"/>
</dbReference>